<keyword evidence="3" id="KW-1185">Reference proteome</keyword>
<evidence type="ECO:0000256" key="1">
    <source>
        <dbReference type="SAM" id="MobiDB-lite"/>
    </source>
</evidence>
<dbReference type="Proteomes" id="UP001050691">
    <property type="component" value="Unassembled WGS sequence"/>
</dbReference>
<reference evidence="2" key="1">
    <citation type="submission" date="2021-10" db="EMBL/GenBank/DDBJ databases">
        <title>De novo Genome Assembly of Clathrus columnatus (Basidiomycota, Fungi) Using Illumina and Nanopore Sequence Data.</title>
        <authorList>
            <person name="Ogiso-Tanaka E."/>
            <person name="Itagaki H."/>
            <person name="Hosoya T."/>
            <person name="Hosaka K."/>
        </authorList>
    </citation>
    <scope>NUCLEOTIDE SEQUENCE</scope>
    <source>
        <strain evidence="2">MO-923</strain>
    </source>
</reference>
<proteinExistence type="predicted"/>
<dbReference type="AlphaFoldDB" id="A0AAV5AN11"/>
<name>A0AAV5AN11_9AGAM</name>
<comment type="caution">
    <text evidence="2">The sequence shown here is derived from an EMBL/GenBank/DDBJ whole genome shotgun (WGS) entry which is preliminary data.</text>
</comment>
<dbReference type="EMBL" id="BPWL01000011">
    <property type="protein sequence ID" value="GJJ15825.1"/>
    <property type="molecule type" value="Genomic_DNA"/>
</dbReference>
<evidence type="ECO:0000313" key="2">
    <source>
        <dbReference type="EMBL" id="GJJ15825.1"/>
    </source>
</evidence>
<accession>A0AAV5AN11</accession>
<protein>
    <submittedName>
        <fullName evidence="2">Uncharacterized protein</fullName>
    </submittedName>
</protein>
<sequence length="182" mass="20935">MRAEVNERKAYEWKEEYEECQKTLNQKQRLLEHFGDSLKQIFHPDTVIEVTLPPPVREKTRRSVPITETSISNPNYDEVEGEASRLILKLSFARDVNQELEDDPEGVPIPTSRPFKRSRTLILSETEEEGGLPSAYLNAAQSSTEESDELNLRSAKKTKPQPKRFMRARPTRRKGAKKGPEN</sequence>
<organism evidence="2 3">
    <name type="scientific">Clathrus columnatus</name>
    <dbReference type="NCBI Taxonomy" id="1419009"/>
    <lineage>
        <taxon>Eukaryota</taxon>
        <taxon>Fungi</taxon>
        <taxon>Dikarya</taxon>
        <taxon>Basidiomycota</taxon>
        <taxon>Agaricomycotina</taxon>
        <taxon>Agaricomycetes</taxon>
        <taxon>Phallomycetidae</taxon>
        <taxon>Phallales</taxon>
        <taxon>Clathraceae</taxon>
        <taxon>Clathrus</taxon>
    </lineage>
</organism>
<feature type="compositionally biased region" description="Basic residues" evidence="1">
    <location>
        <begin position="154"/>
        <end position="182"/>
    </location>
</feature>
<gene>
    <name evidence="2" type="ORF">Clacol_010103</name>
</gene>
<evidence type="ECO:0000313" key="3">
    <source>
        <dbReference type="Proteomes" id="UP001050691"/>
    </source>
</evidence>
<feature type="region of interest" description="Disordered" evidence="1">
    <location>
        <begin position="99"/>
        <end position="182"/>
    </location>
</feature>